<dbReference type="Pfam" id="PF26345">
    <property type="entry name" value="ScoMcrA_N"/>
    <property type="match status" value="1"/>
</dbReference>
<dbReference type="GO" id="GO:0003676">
    <property type="term" value="F:nucleic acid binding"/>
    <property type="evidence" value="ECO:0007669"/>
    <property type="project" value="InterPro"/>
</dbReference>
<proteinExistence type="predicted"/>
<evidence type="ECO:0000313" key="3">
    <source>
        <dbReference type="EMBL" id="MBB5854425.1"/>
    </source>
</evidence>
<feature type="domain" description="HNH nuclease" evidence="2">
    <location>
        <begin position="303"/>
        <end position="364"/>
    </location>
</feature>
<keyword evidence="3" id="KW-0378">Hydrolase</keyword>
<dbReference type="Pfam" id="PF01844">
    <property type="entry name" value="HNH"/>
    <property type="match status" value="1"/>
</dbReference>
<name>A0A841B6J3_9PSEU</name>
<dbReference type="GO" id="GO:0004519">
    <property type="term" value="F:endonuclease activity"/>
    <property type="evidence" value="ECO:0007669"/>
    <property type="project" value="InterPro"/>
</dbReference>
<gene>
    <name evidence="3" type="ORF">HDA45_004512</name>
</gene>
<keyword evidence="4" id="KW-1185">Reference proteome</keyword>
<reference evidence="3 4" key="1">
    <citation type="submission" date="2020-08" db="EMBL/GenBank/DDBJ databases">
        <title>Sequencing the genomes of 1000 actinobacteria strains.</title>
        <authorList>
            <person name="Klenk H.-P."/>
        </authorList>
    </citation>
    <scope>NUCLEOTIDE SEQUENCE [LARGE SCALE GENOMIC DNA]</scope>
    <source>
        <strain evidence="3 4">DSM 45272</strain>
    </source>
</reference>
<dbReference type="GO" id="GO:0016787">
    <property type="term" value="F:hydrolase activity"/>
    <property type="evidence" value="ECO:0007669"/>
    <property type="project" value="UniProtKB-KW"/>
</dbReference>
<dbReference type="GO" id="GO:0008270">
    <property type="term" value="F:zinc ion binding"/>
    <property type="evidence" value="ECO:0007669"/>
    <property type="project" value="InterPro"/>
</dbReference>
<sequence>MSLKKLTSSDAVTEALRQSDAVDLGTSAPGDGSYRGYLLEFEGKYYHPERVASVAYGVQYPDRSILPPAEFNKTAANVALHFERLNFTIATTAKLRPPRVEDAYPNRTAIYNAYGGNKIAGIIKFPRDTVVNAFSDEEGPYADEPPSMVEPFEYRGEGQYGDQDLDVPGNKMLDEARKNSRAVRYWYRPSGGPFKFVTWVAVLNRAQVWSPDENKEIRLEYTFQMMAVPGPEPSTWPPDVHALLDDREIKDTSLPKPLAPGASKKDRQKTYQEYLRVIGDPKDDEGESEPTRRGRNHYRRSVKSRLAVLARANNECENDRCTGMPGDTKPNGDAILEVDHLDDRALGGSDHPTDMIALCPNCHTAKTYGLNRASLKRHLRARIAAMHR</sequence>
<dbReference type="Gene3D" id="1.10.30.50">
    <property type="match status" value="1"/>
</dbReference>
<dbReference type="InterPro" id="IPR003615">
    <property type="entry name" value="HNH_nuc"/>
</dbReference>
<dbReference type="EMBL" id="JACHMX010000001">
    <property type="protein sequence ID" value="MBB5854425.1"/>
    <property type="molecule type" value="Genomic_DNA"/>
</dbReference>
<evidence type="ECO:0000313" key="4">
    <source>
        <dbReference type="Proteomes" id="UP000580861"/>
    </source>
</evidence>
<dbReference type="Proteomes" id="UP000580861">
    <property type="component" value="Unassembled WGS sequence"/>
</dbReference>
<dbReference type="SMART" id="SM00507">
    <property type="entry name" value="HNHc"/>
    <property type="match status" value="1"/>
</dbReference>
<dbReference type="AlphaFoldDB" id="A0A841B6J3"/>
<feature type="region of interest" description="Disordered" evidence="1">
    <location>
        <begin position="276"/>
        <end position="300"/>
    </location>
</feature>
<dbReference type="Pfam" id="PF26348">
    <property type="entry name" value="SRA_ScoMcrA"/>
    <property type="match status" value="1"/>
</dbReference>
<organism evidence="3 4">
    <name type="scientific">Amycolatopsis umgeniensis</name>
    <dbReference type="NCBI Taxonomy" id="336628"/>
    <lineage>
        <taxon>Bacteria</taxon>
        <taxon>Bacillati</taxon>
        <taxon>Actinomycetota</taxon>
        <taxon>Actinomycetes</taxon>
        <taxon>Pseudonocardiales</taxon>
        <taxon>Pseudonocardiaceae</taxon>
        <taxon>Amycolatopsis</taxon>
    </lineage>
</organism>
<accession>A0A841B6J3</accession>
<dbReference type="CDD" id="cd00085">
    <property type="entry name" value="HNHc"/>
    <property type="match status" value="1"/>
</dbReference>
<protein>
    <submittedName>
        <fullName evidence="3">5-methylcytosine-specific restriction protein A</fullName>
        <ecNumber evidence="3">3.1.21.-</ecNumber>
    </submittedName>
</protein>
<evidence type="ECO:0000256" key="1">
    <source>
        <dbReference type="SAM" id="MobiDB-lite"/>
    </source>
</evidence>
<dbReference type="InterPro" id="IPR058712">
    <property type="entry name" value="SRA_ScoMcrA"/>
</dbReference>
<dbReference type="InterPro" id="IPR002711">
    <property type="entry name" value="HNH"/>
</dbReference>
<evidence type="ECO:0000259" key="2">
    <source>
        <dbReference type="SMART" id="SM00507"/>
    </source>
</evidence>
<comment type="caution">
    <text evidence="3">The sequence shown here is derived from an EMBL/GenBank/DDBJ whole genome shotgun (WGS) entry which is preliminary data.</text>
</comment>
<dbReference type="RefSeq" id="WP_184898418.1">
    <property type="nucleotide sequence ID" value="NZ_JACHMX010000001.1"/>
</dbReference>
<dbReference type="EC" id="3.1.21.-" evidence="3"/>
<dbReference type="InterPro" id="IPR058807">
    <property type="entry name" value="ScoMcrA_N"/>
</dbReference>